<proteinExistence type="inferred from homology"/>
<gene>
    <name evidence="4" type="ORF">GCM10023320_17930</name>
</gene>
<keyword evidence="2" id="KW-0560">Oxidoreductase</keyword>
<keyword evidence="5" id="KW-1185">Reference proteome</keyword>
<dbReference type="PRINTS" id="PR00080">
    <property type="entry name" value="SDRFAMILY"/>
</dbReference>
<evidence type="ECO:0000256" key="1">
    <source>
        <dbReference type="ARBA" id="ARBA00006484"/>
    </source>
</evidence>
<protein>
    <submittedName>
        <fullName evidence="4">SDR family oxidoreductase</fullName>
    </submittedName>
</protein>
<dbReference type="SUPFAM" id="SSF51735">
    <property type="entry name" value="NAD(P)-binding Rossmann-fold domains"/>
    <property type="match status" value="1"/>
</dbReference>
<dbReference type="InterPro" id="IPR020904">
    <property type="entry name" value="Sc_DH/Rdtase_CS"/>
</dbReference>
<evidence type="ECO:0000313" key="4">
    <source>
        <dbReference type="EMBL" id="GAA5116798.1"/>
    </source>
</evidence>
<accession>A0ABP9NF09</accession>
<dbReference type="PRINTS" id="PR00081">
    <property type="entry name" value="GDHRDH"/>
</dbReference>
<dbReference type="PANTHER" id="PTHR44196">
    <property type="entry name" value="DEHYDROGENASE/REDUCTASE SDR FAMILY MEMBER 7B"/>
    <property type="match status" value="1"/>
</dbReference>
<dbReference type="RefSeq" id="WP_345604385.1">
    <property type="nucleotide sequence ID" value="NZ_BAABJO010000005.1"/>
</dbReference>
<comment type="similarity">
    <text evidence="1 3">Belongs to the short-chain dehydrogenases/reductases (SDR) family.</text>
</comment>
<dbReference type="CDD" id="cd05233">
    <property type="entry name" value="SDR_c"/>
    <property type="match status" value="1"/>
</dbReference>
<sequence>MTSTLPAPATAARAPRPVGTVLVTGAASGLGRAVARAVAAAGGRPLLLDRVPVEPGPELGAAPSTTVDLSDGRGSEAAIRELLATAGGLDAVVTAAGTDRCGALADVPAEEWERVVGVNLLGTAAVIRAALPALRANRGRVVTVASTLGIRALPDASAYCASKFGVVGMTRALAAELAGEVGVTLLVPGGMDTAFFDGRPEQYKPGPDAQLNDPAEVADAVLYALTRPDGCEVRELVVCASTEPSWP</sequence>
<dbReference type="PANTHER" id="PTHR44196:SF1">
    <property type="entry name" value="DEHYDROGENASE_REDUCTASE SDR FAMILY MEMBER 7B"/>
    <property type="match status" value="1"/>
</dbReference>
<dbReference type="Gene3D" id="3.40.50.720">
    <property type="entry name" value="NAD(P)-binding Rossmann-like Domain"/>
    <property type="match status" value="1"/>
</dbReference>
<evidence type="ECO:0000313" key="5">
    <source>
        <dbReference type="Proteomes" id="UP001500804"/>
    </source>
</evidence>
<dbReference type="Pfam" id="PF00106">
    <property type="entry name" value="adh_short"/>
    <property type="match status" value="1"/>
</dbReference>
<dbReference type="InterPro" id="IPR036291">
    <property type="entry name" value="NAD(P)-bd_dom_sf"/>
</dbReference>
<evidence type="ECO:0000256" key="3">
    <source>
        <dbReference type="RuleBase" id="RU000363"/>
    </source>
</evidence>
<comment type="caution">
    <text evidence="4">The sequence shown here is derived from an EMBL/GenBank/DDBJ whole genome shotgun (WGS) entry which is preliminary data.</text>
</comment>
<dbReference type="PROSITE" id="PS00061">
    <property type="entry name" value="ADH_SHORT"/>
    <property type="match status" value="1"/>
</dbReference>
<name>A0ABP9NF09_9PSEU</name>
<dbReference type="EMBL" id="BAABJO010000005">
    <property type="protein sequence ID" value="GAA5116798.1"/>
    <property type="molecule type" value="Genomic_DNA"/>
</dbReference>
<dbReference type="Proteomes" id="UP001500804">
    <property type="component" value="Unassembled WGS sequence"/>
</dbReference>
<reference evidence="5" key="1">
    <citation type="journal article" date="2019" name="Int. J. Syst. Evol. Microbiol.">
        <title>The Global Catalogue of Microorganisms (GCM) 10K type strain sequencing project: providing services to taxonomists for standard genome sequencing and annotation.</title>
        <authorList>
            <consortium name="The Broad Institute Genomics Platform"/>
            <consortium name="The Broad Institute Genome Sequencing Center for Infectious Disease"/>
            <person name="Wu L."/>
            <person name="Ma J."/>
        </authorList>
    </citation>
    <scope>NUCLEOTIDE SEQUENCE [LARGE SCALE GENOMIC DNA]</scope>
    <source>
        <strain evidence="5">JCM 18302</strain>
    </source>
</reference>
<dbReference type="InterPro" id="IPR002347">
    <property type="entry name" value="SDR_fam"/>
</dbReference>
<evidence type="ECO:0000256" key="2">
    <source>
        <dbReference type="ARBA" id="ARBA00023002"/>
    </source>
</evidence>
<organism evidence="4 5">
    <name type="scientific">Pseudonocardia adelaidensis</name>
    <dbReference type="NCBI Taxonomy" id="648754"/>
    <lineage>
        <taxon>Bacteria</taxon>
        <taxon>Bacillati</taxon>
        <taxon>Actinomycetota</taxon>
        <taxon>Actinomycetes</taxon>
        <taxon>Pseudonocardiales</taxon>
        <taxon>Pseudonocardiaceae</taxon>
        <taxon>Pseudonocardia</taxon>
    </lineage>
</organism>